<dbReference type="SUPFAM" id="SSF53850">
    <property type="entry name" value="Periplasmic binding protein-like II"/>
    <property type="match status" value="1"/>
</dbReference>
<evidence type="ECO:0000256" key="3">
    <source>
        <dbReference type="ARBA" id="ARBA00022729"/>
    </source>
</evidence>
<evidence type="ECO:0000256" key="1">
    <source>
        <dbReference type="ARBA" id="ARBA00004196"/>
    </source>
</evidence>
<dbReference type="InterPro" id="IPR001638">
    <property type="entry name" value="Solute-binding_3/MltF_N"/>
</dbReference>
<dbReference type="PROSITE" id="PS01039">
    <property type="entry name" value="SBP_BACTERIAL_3"/>
    <property type="match status" value="1"/>
</dbReference>
<dbReference type="Gene3D" id="3.40.190.10">
    <property type="entry name" value="Periplasmic binding protein-like II"/>
    <property type="match status" value="2"/>
</dbReference>
<dbReference type="InterPro" id="IPR018313">
    <property type="entry name" value="SBP_3_CS"/>
</dbReference>
<dbReference type="OrthoDB" id="9791339at2"/>
<reference evidence="6 7" key="1">
    <citation type="submission" date="2017-07" db="EMBL/GenBank/DDBJ databases">
        <title>Elstera cyanobacteriorum sp. nov., a novel bacterium isolated from cyanobacterial aggregates in a eutrophic lake.</title>
        <authorList>
            <person name="Cai H."/>
        </authorList>
    </citation>
    <scope>NUCLEOTIDE SEQUENCE [LARGE SCALE GENOMIC DNA]</scope>
    <source>
        <strain evidence="6 7">TH019</strain>
    </source>
</reference>
<dbReference type="PANTHER" id="PTHR35936:SF17">
    <property type="entry name" value="ARGININE-BINDING EXTRACELLULAR PROTEIN ARTP"/>
    <property type="match status" value="1"/>
</dbReference>
<sequence length="255" mass="28734">MGALLISPGNVYANDGRVEKITSAKKLRVCIWPAYYGITFRNNRDFQLRGIDIDMAKYLADDMKVTVSFIDSSFPSFMDDLDADKCDIAMFAIGQTEARRARVDMTEPHLRSGMYGVTTKTNSAIQSWDDLDKSGRVLAVQKGTVMEPYMLQNAKQAEIRVIVPPATREEEVLSGRADAFLTDYPYSRWMLVQHDWARVVPPLSPVNPVDYGFAVKKGQPEWLAYVNAFIRKTRADGRLLKAAKANDMEPIVILK</sequence>
<dbReference type="GO" id="GO:0030313">
    <property type="term" value="C:cell envelope"/>
    <property type="evidence" value="ECO:0007669"/>
    <property type="project" value="UniProtKB-SubCell"/>
</dbReference>
<name>A0A255XZ67_9PROT</name>
<proteinExistence type="inferred from homology"/>
<evidence type="ECO:0000313" key="6">
    <source>
        <dbReference type="EMBL" id="OYQ22256.1"/>
    </source>
</evidence>
<comment type="similarity">
    <text evidence="2 4">Belongs to the bacterial solute-binding protein 3 family.</text>
</comment>
<dbReference type="SMART" id="SM00062">
    <property type="entry name" value="PBPb"/>
    <property type="match status" value="1"/>
</dbReference>
<protein>
    <recommendedName>
        <fullName evidence="5">Solute-binding protein family 3/N-terminal domain-containing protein</fullName>
    </recommendedName>
</protein>
<comment type="subcellular location">
    <subcellularLocation>
        <location evidence="1">Cell envelope</location>
    </subcellularLocation>
</comment>
<feature type="domain" description="Solute-binding protein family 3/N-terminal" evidence="5">
    <location>
        <begin position="26"/>
        <end position="250"/>
    </location>
</feature>
<evidence type="ECO:0000256" key="2">
    <source>
        <dbReference type="ARBA" id="ARBA00010333"/>
    </source>
</evidence>
<gene>
    <name evidence="6" type="ORF">CHR90_00495</name>
</gene>
<dbReference type="EMBL" id="NOXS01000014">
    <property type="protein sequence ID" value="OYQ22256.1"/>
    <property type="molecule type" value="Genomic_DNA"/>
</dbReference>
<organism evidence="6 7">
    <name type="scientific">Elstera cyanobacteriorum</name>
    <dbReference type="NCBI Taxonomy" id="2022747"/>
    <lineage>
        <taxon>Bacteria</taxon>
        <taxon>Pseudomonadati</taxon>
        <taxon>Pseudomonadota</taxon>
        <taxon>Alphaproteobacteria</taxon>
        <taxon>Rhodospirillales</taxon>
        <taxon>Rhodospirillaceae</taxon>
        <taxon>Elstera</taxon>
    </lineage>
</organism>
<dbReference type="AlphaFoldDB" id="A0A255XZ67"/>
<evidence type="ECO:0000259" key="5">
    <source>
        <dbReference type="SMART" id="SM00062"/>
    </source>
</evidence>
<keyword evidence="3" id="KW-0732">Signal</keyword>
<dbReference type="Proteomes" id="UP000216361">
    <property type="component" value="Unassembled WGS sequence"/>
</dbReference>
<keyword evidence="7" id="KW-1185">Reference proteome</keyword>
<evidence type="ECO:0000256" key="4">
    <source>
        <dbReference type="RuleBase" id="RU003744"/>
    </source>
</evidence>
<dbReference type="CDD" id="cd13530">
    <property type="entry name" value="PBP2_peptides_like"/>
    <property type="match status" value="1"/>
</dbReference>
<comment type="caution">
    <text evidence="6">The sequence shown here is derived from an EMBL/GenBank/DDBJ whole genome shotgun (WGS) entry which is preliminary data.</text>
</comment>
<accession>A0A255XZ67</accession>
<dbReference type="PANTHER" id="PTHR35936">
    <property type="entry name" value="MEMBRANE-BOUND LYTIC MUREIN TRANSGLYCOSYLASE F"/>
    <property type="match status" value="1"/>
</dbReference>
<dbReference type="Pfam" id="PF00497">
    <property type="entry name" value="SBP_bac_3"/>
    <property type="match status" value="1"/>
</dbReference>
<evidence type="ECO:0000313" key="7">
    <source>
        <dbReference type="Proteomes" id="UP000216361"/>
    </source>
</evidence>